<name>A0ABW4JLV7_9BACL</name>
<comment type="caution">
    <text evidence="2">The sequence shown here is derived from an EMBL/GenBank/DDBJ whole genome shotgun (WGS) entry which is preliminary data.</text>
</comment>
<gene>
    <name evidence="2" type="ORF">ACFSB2_19025</name>
</gene>
<accession>A0ABW4JLV7</accession>
<dbReference type="Gene3D" id="2.60.300.12">
    <property type="entry name" value="HesB-like domain"/>
    <property type="match status" value="1"/>
</dbReference>
<dbReference type="RefSeq" id="WP_377944678.1">
    <property type="nucleotide sequence ID" value="NZ_JBHUCX010000075.1"/>
</dbReference>
<keyword evidence="3" id="KW-1185">Reference proteome</keyword>
<dbReference type="SUPFAM" id="SSF89360">
    <property type="entry name" value="HesB-like domain"/>
    <property type="match status" value="1"/>
</dbReference>
<proteinExistence type="predicted"/>
<reference evidence="3" key="1">
    <citation type="journal article" date="2019" name="Int. J. Syst. Evol. Microbiol.">
        <title>The Global Catalogue of Microorganisms (GCM) 10K type strain sequencing project: providing services to taxonomists for standard genome sequencing and annotation.</title>
        <authorList>
            <consortium name="The Broad Institute Genomics Platform"/>
            <consortium name="The Broad Institute Genome Sequencing Center for Infectious Disease"/>
            <person name="Wu L."/>
            <person name="Ma J."/>
        </authorList>
    </citation>
    <scope>NUCLEOTIDE SEQUENCE [LARGE SCALE GENOMIC DNA]</scope>
    <source>
        <strain evidence="3">CGMCC 1.12286</strain>
    </source>
</reference>
<dbReference type="EMBL" id="JBHUCX010000075">
    <property type="protein sequence ID" value="MFD1676770.1"/>
    <property type="molecule type" value="Genomic_DNA"/>
</dbReference>
<dbReference type="Pfam" id="PF01521">
    <property type="entry name" value="Fe-S_biosyn"/>
    <property type="match status" value="1"/>
</dbReference>
<evidence type="ECO:0000313" key="3">
    <source>
        <dbReference type="Proteomes" id="UP001597079"/>
    </source>
</evidence>
<dbReference type="InterPro" id="IPR035903">
    <property type="entry name" value="HesB-like_dom_sf"/>
</dbReference>
<sequence length="104" mass="11694">MKMVLTDTCFEQLSKMHIPDPKCVRLSAEYEGGGCSCTLAVQMRLDEQTADDIYTATKGIPFIIDKTSQMLLGDEGFELDFRNISGYVLKTPNETLAYGIQFER</sequence>
<dbReference type="Proteomes" id="UP001597079">
    <property type="component" value="Unassembled WGS sequence"/>
</dbReference>
<dbReference type="InterPro" id="IPR000361">
    <property type="entry name" value="ATAP_core_dom"/>
</dbReference>
<feature type="domain" description="Core" evidence="1">
    <location>
        <begin position="1"/>
        <end position="99"/>
    </location>
</feature>
<organism evidence="2 3">
    <name type="scientific">Alicyclobacillus fodiniaquatilis</name>
    <dbReference type="NCBI Taxonomy" id="1661150"/>
    <lineage>
        <taxon>Bacteria</taxon>
        <taxon>Bacillati</taxon>
        <taxon>Bacillota</taxon>
        <taxon>Bacilli</taxon>
        <taxon>Bacillales</taxon>
        <taxon>Alicyclobacillaceae</taxon>
        <taxon>Alicyclobacillus</taxon>
    </lineage>
</organism>
<evidence type="ECO:0000313" key="2">
    <source>
        <dbReference type="EMBL" id="MFD1676770.1"/>
    </source>
</evidence>
<evidence type="ECO:0000259" key="1">
    <source>
        <dbReference type="Pfam" id="PF01521"/>
    </source>
</evidence>
<protein>
    <submittedName>
        <fullName evidence="2">Iron-sulfur cluster biosynthesis family protein</fullName>
    </submittedName>
</protein>